<evidence type="ECO:0000256" key="4">
    <source>
        <dbReference type="ARBA" id="ARBA00023163"/>
    </source>
</evidence>
<dbReference type="EMBL" id="BOOO01000014">
    <property type="protein sequence ID" value="GII29243.1"/>
    <property type="molecule type" value="Genomic_DNA"/>
</dbReference>
<gene>
    <name evidence="7" type="ORF">Pmi06nite_26850</name>
</gene>
<dbReference type="SUPFAM" id="SSF46689">
    <property type="entry name" value="Homeodomain-like"/>
    <property type="match status" value="1"/>
</dbReference>
<dbReference type="PANTHER" id="PTHR30055:SF151">
    <property type="entry name" value="TRANSCRIPTIONAL REGULATORY PROTEIN"/>
    <property type="match status" value="1"/>
</dbReference>
<organism evidence="7 8">
    <name type="scientific">Planotetraspora mira</name>
    <dbReference type="NCBI Taxonomy" id="58121"/>
    <lineage>
        <taxon>Bacteria</taxon>
        <taxon>Bacillati</taxon>
        <taxon>Actinomycetota</taxon>
        <taxon>Actinomycetes</taxon>
        <taxon>Streptosporangiales</taxon>
        <taxon>Streptosporangiaceae</taxon>
        <taxon>Planotetraspora</taxon>
    </lineage>
</organism>
<feature type="DNA-binding region" description="H-T-H motif" evidence="5">
    <location>
        <begin position="29"/>
        <end position="48"/>
    </location>
</feature>
<name>A0A8J3TLE8_9ACTN</name>
<dbReference type="GO" id="GO:0000976">
    <property type="term" value="F:transcription cis-regulatory region binding"/>
    <property type="evidence" value="ECO:0007669"/>
    <property type="project" value="TreeGrafter"/>
</dbReference>
<dbReference type="InterPro" id="IPR003012">
    <property type="entry name" value="Tet_transcr_reg_TetR"/>
</dbReference>
<evidence type="ECO:0000259" key="6">
    <source>
        <dbReference type="PROSITE" id="PS50977"/>
    </source>
</evidence>
<dbReference type="Pfam" id="PF02909">
    <property type="entry name" value="TetR_C_1"/>
    <property type="match status" value="1"/>
</dbReference>
<dbReference type="InterPro" id="IPR036271">
    <property type="entry name" value="Tet_transcr_reg_TetR-rel_C_sf"/>
</dbReference>
<evidence type="ECO:0000313" key="8">
    <source>
        <dbReference type="Proteomes" id="UP000650628"/>
    </source>
</evidence>
<keyword evidence="1" id="KW-0678">Repressor</keyword>
<evidence type="ECO:0000313" key="7">
    <source>
        <dbReference type="EMBL" id="GII29243.1"/>
    </source>
</evidence>
<reference evidence="7 8" key="1">
    <citation type="submission" date="2021-01" db="EMBL/GenBank/DDBJ databases">
        <title>Whole genome shotgun sequence of Planotetraspora mira NBRC 15435.</title>
        <authorList>
            <person name="Komaki H."/>
            <person name="Tamura T."/>
        </authorList>
    </citation>
    <scope>NUCLEOTIDE SEQUENCE [LARGE SCALE GENOMIC DNA]</scope>
    <source>
        <strain evidence="7 8">NBRC 15435</strain>
    </source>
</reference>
<evidence type="ECO:0000256" key="1">
    <source>
        <dbReference type="ARBA" id="ARBA00022491"/>
    </source>
</evidence>
<dbReference type="RefSeq" id="WP_203953263.1">
    <property type="nucleotide sequence ID" value="NZ_BOOO01000014.1"/>
</dbReference>
<dbReference type="PRINTS" id="PR00455">
    <property type="entry name" value="HTHTETR"/>
</dbReference>
<evidence type="ECO:0000256" key="3">
    <source>
        <dbReference type="ARBA" id="ARBA00023125"/>
    </source>
</evidence>
<dbReference type="InterPro" id="IPR001647">
    <property type="entry name" value="HTH_TetR"/>
</dbReference>
<dbReference type="PRINTS" id="PR00400">
    <property type="entry name" value="TETREPRESSOR"/>
</dbReference>
<comment type="caution">
    <text evidence="7">The sequence shown here is derived from an EMBL/GenBank/DDBJ whole genome shotgun (WGS) entry which is preliminary data.</text>
</comment>
<dbReference type="InterPro" id="IPR004111">
    <property type="entry name" value="Repressor_TetR_C"/>
</dbReference>
<accession>A0A8J3TLE8</accession>
<evidence type="ECO:0000256" key="2">
    <source>
        <dbReference type="ARBA" id="ARBA00023015"/>
    </source>
</evidence>
<dbReference type="Gene3D" id="1.10.357.10">
    <property type="entry name" value="Tetracycline Repressor, domain 2"/>
    <property type="match status" value="1"/>
</dbReference>
<keyword evidence="3 5" id="KW-0238">DNA-binding</keyword>
<feature type="domain" description="HTH tetR-type" evidence="6">
    <location>
        <begin position="6"/>
        <end position="66"/>
    </location>
</feature>
<dbReference type="AlphaFoldDB" id="A0A8J3TLE8"/>
<dbReference type="GO" id="GO:0003700">
    <property type="term" value="F:DNA-binding transcription factor activity"/>
    <property type="evidence" value="ECO:0007669"/>
    <property type="project" value="TreeGrafter"/>
</dbReference>
<dbReference type="SUPFAM" id="SSF48498">
    <property type="entry name" value="Tetracyclin repressor-like, C-terminal domain"/>
    <property type="match status" value="1"/>
</dbReference>
<dbReference type="GO" id="GO:0045892">
    <property type="term" value="P:negative regulation of DNA-templated transcription"/>
    <property type="evidence" value="ECO:0007669"/>
    <property type="project" value="InterPro"/>
</dbReference>
<sequence>MSPAARLDIESILREVFDLLDQEGFAALSMRTLAARLDVKAASLYYHVPNKAALLQLVADRVAAQVIVTLTPGLGWRELLSGMAHALRDALRTHPGAAAVVAVRNASPEVFEKAIPLVLTSMHAGLRVTDEEALFLVQSLYILVTGHALAEFGEAPEPPVAPQAYYDAWFDIAVSTFLAGVQARHGADAG</sequence>
<keyword evidence="8" id="KW-1185">Reference proteome</keyword>
<dbReference type="PANTHER" id="PTHR30055">
    <property type="entry name" value="HTH-TYPE TRANSCRIPTIONAL REGULATOR RUTR"/>
    <property type="match status" value="1"/>
</dbReference>
<dbReference type="Proteomes" id="UP000650628">
    <property type="component" value="Unassembled WGS sequence"/>
</dbReference>
<keyword evidence="2" id="KW-0805">Transcription regulation</keyword>
<dbReference type="InterPro" id="IPR050109">
    <property type="entry name" value="HTH-type_TetR-like_transc_reg"/>
</dbReference>
<dbReference type="InterPro" id="IPR009057">
    <property type="entry name" value="Homeodomain-like_sf"/>
</dbReference>
<proteinExistence type="predicted"/>
<dbReference type="Pfam" id="PF00440">
    <property type="entry name" value="TetR_N"/>
    <property type="match status" value="1"/>
</dbReference>
<evidence type="ECO:0000256" key="5">
    <source>
        <dbReference type="PROSITE-ProRule" id="PRU00335"/>
    </source>
</evidence>
<dbReference type="PROSITE" id="PS50977">
    <property type="entry name" value="HTH_TETR_2"/>
    <property type="match status" value="1"/>
</dbReference>
<protein>
    <submittedName>
        <fullName evidence="7">TetR family transcriptional regulator</fullName>
    </submittedName>
</protein>
<dbReference type="GO" id="GO:0046677">
    <property type="term" value="P:response to antibiotic"/>
    <property type="evidence" value="ECO:0007669"/>
    <property type="project" value="InterPro"/>
</dbReference>
<keyword evidence="4" id="KW-0804">Transcription</keyword>